<dbReference type="SUPFAM" id="SSF82153">
    <property type="entry name" value="FAS1 domain"/>
    <property type="match status" value="2"/>
</dbReference>
<organism evidence="5 6">
    <name type="scientific">Rosa chinensis</name>
    <name type="common">China rose</name>
    <dbReference type="NCBI Taxonomy" id="74649"/>
    <lineage>
        <taxon>Eukaryota</taxon>
        <taxon>Viridiplantae</taxon>
        <taxon>Streptophyta</taxon>
        <taxon>Embryophyta</taxon>
        <taxon>Tracheophyta</taxon>
        <taxon>Spermatophyta</taxon>
        <taxon>Magnoliopsida</taxon>
        <taxon>eudicotyledons</taxon>
        <taxon>Gunneridae</taxon>
        <taxon>Pentapetalae</taxon>
        <taxon>rosids</taxon>
        <taxon>fabids</taxon>
        <taxon>Rosales</taxon>
        <taxon>Rosaceae</taxon>
        <taxon>Rosoideae</taxon>
        <taxon>Rosoideae incertae sedis</taxon>
        <taxon>Rosa</taxon>
    </lineage>
</organism>
<comment type="caution">
    <text evidence="5">The sequence shown here is derived from an EMBL/GenBank/DDBJ whole genome shotgun (WGS) entry which is preliminary data.</text>
</comment>
<evidence type="ECO:0000256" key="3">
    <source>
        <dbReference type="SAM" id="SignalP"/>
    </source>
</evidence>
<feature type="region of interest" description="Disordered" evidence="2">
    <location>
        <begin position="319"/>
        <end position="352"/>
    </location>
</feature>
<dbReference type="InterPro" id="IPR000782">
    <property type="entry name" value="FAS1_domain"/>
</dbReference>
<evidence type="ECO:0000313" key="5">
    <source>
        <dbReference type="EMBL" id="PRQ40878.1"/>
    </source>
</evidence>
<feature type="domain" description="FAS1" evidence="4">
    <location>
        <begin position="194"/>
        <end position="316"/>
    </location>
</feature>
<accession>A0A2P6R387</accession>
<dbReference type="Pfam" id="PF02469">
    <property type="entry name" value="Fasciclin"/>
    <property type="match status" value="1"/>
</dbReference>
<dbReference type="Gramene" id="PRQ40878">
    <property type="protein sequence ID" value="PRQ40878"/>
    <property type="gene ID" value="RchiOBHm_Chr4g0440841"/>
</dbReference>
<dbReference type="PANTHER" id="PTHR33985:SF17">
    <property type="entry name" value="FASCICLIN-LIKE ARABINOGALACTAN PROTEIN 20"/>
    <property type="match status" value="1"/>
</dbReference>
<dbReference type="OMA" id="FFANMYY"/>
<dbReference type="Gene3D" id="2.30.180.10">
    <property type="entry name" value="FAS1 domain"/>
    <property type="match status" value="2"/>
</dbReference>
<feature type="compositionally biased region" description="Acidic residues" evidence="2">
    <location>
        <begin position="322"/>
        <end position="352"/>
    </location>
</feature>
<comment type="similarity">
    <text evidence="1">Belongs to the fasciclin-like AGP family.</text>
</comment>
<feature type="chain" id="PRO_5015193992" evidence="3">
    <location>
        <begin position="26"/>
        <end position="352"/>
    </location>
</feature>
<evidence type="ECO:0000256" key="2">
    <source>
        <dbReference type="SAM" id="MobiDB-lite"/>
    </source>
</evidence>
<gene>
    <name evidence="5" type="ORF">RchiOBHm_Chr4g0440841</name>
</gene>
<dbReference type="SMART" id="SM00554">
    <property type="entry name" value="FAS1"/>
    <property type="match status" value="2"/>
</dbReference>
<dbReference type="OrthoDB" id="1893649at2759"/>
<evidence type="ECO:0000256" key="1">
    <source>
        <dbReference type="ARBA" id="ARBA00007843"/>
    </source>
</evidence>
<proteinExistence type="inferred from homology"/>
<keyword evidence="6" id="KW-1185">Reference proteome</keyword>
<evidence type="ECO:0000259" key="4">
    <source>
        <dbReference type="PROSITE" id="PS50213"/>
    </source>
</evidence>
<dbReference type="AlphaFoldDB" id="A0A2P6R387"/>
<reference evidence="5 6" key="1">
    <citation type="journal article" date="2018" name="Nat. Genet.">
        <title>The Rosa genome provides new insights in the design of modern roses.</title>
        <authorList>
            <person name="Bendahmane M."/>
        </authorList>
    </citation>
    <scope>NUCLEOTIDE SEQUENCE [LARGE SCALE GENOMIC DNA]</scope>
    <source>
        <strain evidence="6">cv. Old Blush</strain>
    </source>
</reference>
<dbReference type="EMBL" id="PDCK01000042">
    <property type="protein sequence ID" value="PRQ40878.1"/>
    <property type="molecule type" value="Genomic_DNA"/>
</dbReference>
<evidence type="ECO:0000313" key="6">
    <source>
        <dbReference type="Proteomes" id="UP000238479"/>
    </source>
</evidence>
<name>A0A2P6R387_ROSCH</name>
<dbReference type="Proteomes" id="UP000238479">
    <property type="component" value="Chromosome 4"/>
</dbReference>
<sequence length="352" mass="37481">MASPSITALSLLLLLLISLLSLSSALPSRSILNAAEVLSDSGYLSMALTLEVVSQSLVPKSPSLTIFAPPDSAFKRAGQPSLSLLQFHFAPLALPLQTLKSLPAGTKIPTLLSGSSLVVTSPPSGTGLSLNGVRVTTAASPIYDDGFLIILGVEDFFDPNFHAPAPTRIPVSDPMCGSPSSNGTSTIGFPAASWFEGAKGVMRSNGYRVMASFLDLQLMGFKNPPSSLTVFAPVDQEVENPLLDPSIFLRHVVPCRLVWSDLVNFSEGTVLPTYMAGFTIRISRNGDVLLLNEVPVYYANMYYSDSVVVHGLQESLVMPAEAQEEAAEESSQEEAGSETSDDSLLMDDDSEF</sequence>
<feature type="domain" description="FAS1" evidence="4">
    <location>
        <begin position="31"/>
        <end position="154"/>
    </location>
</feature>
<dbReference type="InterPro" id="IPR052806">
    <property type="entry name" value="Fasciclin-like_AGP"/>
</dbReference>
<dbReference type="STRING" id="74649.A0A2P6R387"/>
<dbReference type="PANTHER" id="PTHR33985">
    <property type="entry name" value="OS02G0491300 PROTEIN-RELATED"/>
    <property type="match status" value="1"/>
</dbReference>
<dbReference type="PROSITE" id="PS50213">
    <property type="entry name" value="FAS1"/>
    <property type="match status" value="2"/>
</dbReference>
<keyword evidence="3" id="KW-0732">Signal</keyword>
<feature type="signal peptide" evidence="3">
    <location>
        <begin position="1"/>
        <end position="25"/>
    </location>
</feature>
<dbReference type="InterPro" id="IPR036378">
    <property type="entry name" value="FAS1_dom_sf"/>
</dbReference>
<protein>
    <submittedName>
        <fullName evidence="5">Putative FAS1 domain-containing protein</fullName>
    </submittedName>
</protein>